<dbReference type="RefSeq" id="WP_091404732.1">
    <property type="nucleotide sequence ID" value="NZ_FOAB01000001.1"/>
</dbReference>
<dbReference type="OrthoDB" id="1201884at2"/>
<dbReference type="EMBL" id="FOAB01000001">
    <property type="protein sequence ID" value="SEK37241.1"/>
    <property type="molecule type" value="Genomic_DNA"/>
</dbReference>
<proteinExistence type="predicted"/>
<accession>A0A1H7GGJ1</accession>
<dbReference type="PROSITE" id="PS51257">
    <property type="entry name" value="PROKAR_LIPOPROTEIN"/>
    <property type="match status" value="1"/>
</dbReference>
<evidence type="ECO:0008006" key="3">
    <source>
        <dbReference type="Google" id="ProtNLM"/>
    </source>
</evidence>
<protein>
    <recommendedName>
        <fullName evidence="3">Lipocalin-like domain-containing protein</fullName>
    </recommendedName>
</protein>
<sequence>MKHFCIVLLSIVLLGCSSDDDNNAQESTIAGAWNLVNVSGGVTGVDEDIEKGAIVWDFNETTGMVTINNTITDASFNVLLDSGTYTYSVSAPADADLLIVNEVNVGSLNLANGAFTVEETFDDGFTFRFER</sequence>
<evidence type="ECO:0000313" key="2">
    <source>
        <dbReference type="Proteomes" id="UP000198521"/>
    </source>
</evidence>
<reference evidence="1 2" key="1">
    <citation type="submission" date="2016-10" db="EMBL/GenBank/DDBJ databases">
        <authorList>
            <person name="de Groot N.N."/>
        </authorList>
    </citation>
    <scope>NUCLEOTIDE SEQUENCE [LARGE SCALE GENOMIC DNA]</scope>
    <source>
        <strain evidence="1 2">DSM 25232</strain>
    </source>
</reference>
<keyword evidence="2" id="KW-1185">Reference proteome</keyword>
<organism evidence="1 2">
    <name type="scientific">Aquimarina amphilecti</name>
    <dbReference type="NCBI Taxonomy" id="1038014"/>
    <lineage>
        <taxon>Bacteria</taxon>
        <taxon>Pseudomonadati</taxon>
        <taxon>Bacteroidota</taxon>
        <taxon>Flavobacteriia</taxon>
        <taxon>Flavobacteriales</taxon>
        <taxon>Flavobacteriaceae</taxon>
        <taxon>Aquimarina</taxon>
    </lineage>
</organism>
<name>A0A1H7GGJ1_AQUAM</name>
<dbReference type="Proteomes" id="UP000198521">
    <property type="component" value="Unassembled WGS sequence"/>
</dbReference>
<gene>
    <name evidence="1" type="ORF">SAMN04487910_0369</name>
</gene>
<dbReference type="AlphaFoldDB" id="A0A1H7GGJ1"/>
<evidence type="ECO:0000313" key="1">
    <source>
        <dbReference type="EMBL" id="SEK37241.1"/>
    </source>
</evidence>